<dbReference type="Proteomes" id="UP000240254">
    <property type="component" value="Unassembled WGS sequence"/>
</dbReference>
<dbReference type="RefSeq" id="WP_065176771.1">
    <property type="nucleotide sequence ID" value="NZ_LZFA01000027.1"/>
</dbReference>
<accession>A0A2T3IEN1</accession>
<gene>
    <name evidence="1" type="ORF">CTM88_20195</name>
</gene>
<dbReference type="EMBL" id="PYMK01000036">
    <property type="protein sequence ID" value="PSU22784.1"/>
    <property type="molecule type" value="Genomic_DNA"/>
</dbReference>
<sequence>MGSNFERLVRAKALRLGIDVNTLLDVLADKVVLTADCDDDLEGALLAITNRDIDEYLALFGR</sequence>
<name>A0A2T3IEN1_9GAMM</name>
<protein>
    <submittedName>
        <fullName evidence="1">Uncharacterized protein</fullName>
    </submittedName>
</protein>
<proteinExistence type="predicted"/>
<organism evidence="1 2">
    <name type="scientific">Photobacterium aquimaris</name>
    <dbReference type="NCBI Taxonomy" id="512643"/>
    <lineage>
        <taxon>Bacteria</taxon>
        <taxon>Pseudomonadati</taxon>
        <taxon>Pseudomonadota</taxon>
        <taxon>Gammaproteobacteria</taxon>
        <taxon>Vibrionales</taxon>
        <taxon>Vibrionaceae</taxon>
        <taxon>Photobacterium</taxon>
    </lineage>
</organism>
<dbReference type="AlphaFoldDB" id="A0A2T3IEN1"/>
<comment type="caution">
    <text evidence="1">The sequence shown here is derived from an EMBL/GenBank/DDBJ whole genome shotgun (WGS) entry which is preliminary data.</text>
</comment>
<reference evidence="1 2" key="1">
    <citation type="submission" date="2018-03" db="EMBL/GenBank/DDBJ databases">
        <title>Whole genome sequencing of Histamine producing bacteria.</title>
        <authorList>
            <person name="Butler K."/>
        </authorList>
    </citation>
    <scope>NUCLEOTIDE SEQUENCE [LARGE SCALE GENOMIC DNA]</scope>
    <source>
        <strain evidence="1 2">BS2</strain>
    </source>
</reference>
<evidence type="ECO:0000313" key="2">
    <source>
        <dbReference type="Proteomes" id="UP000240254"/>
    </source>
</evidence>
<evidence type="ECO:0000313" key="1">
    <source>
        <dbReference type="EMBL" id="PSU22784.1"/>
    </source>
</evidence>